<keyword evidence="4" id="KW-1185">Reference proteome</keyword>
<dbReference type="RefSeq" id="WP_100422576.1">
    <property type="nucleotide sequence ID" value="NZ_BOOX01000002.1"/>
</dbReference>
<dbReference type="OrthoDB" id="3292509at2"/>
<feature type="transmembrane region" description="Helical" evidence="2">
    <location>
        <begin position="34"/>
        <end position="60"/>
    </location>
</feature>
<feature type="transmembrane region" description="Helical" evidence="2">
    <location>
        <begin position="66"/>
        <end position="85"/>
    </location>
</feature>
<dbReference type="EMBL" id="PGFE01000002">
    <property type="protein sequence ID" value="PJJ73882.1"/>
    <property type="molecule type" value="Genomic_DNA"/>
</dbReference>
<sequence length="219" mass="22360">MSTPETTPTTAPGTTPDAAATPAARRPRPLTTRYLMTCGAIGAATGVLLIPVNLVAFGALAAAPTLVAALVGFWLVGGVIALALLQRPGAALITSVISGIFAIPTPAGLTAVLTMAMVGVALELGFAVTLYRVWSPWLFYVSTAVIAAVYLTMVFPAYEMGSASTLAQVMFVLTLFVSMVGAAWLGLLLARRLAATGVTRGLAPVRRPAATTATTTTAP</sequence>
<feature type="transmembrane region" description="Helical" evidence="2">
    <location>
        <begin position="113"/>
        <end position="131"/>
    </location>
</feature>
<keyword evidence="2" id="KW-0812">Transmembrane</keyword>
<name>A0A2M9CPQ1_9CELL</name>
<dbReference type="Pfam" id="PF09819">
    <property type="entry name" value="ABC_cobalt"/>
    <property type="match status" value="1"/>
</dbReference>
<keyword evidence="2" id="KW-1133">Transmembrane helix</keyword>
<feature type="region of interest" description="Disordered" evidence="1">
    <location>
        <begin position="1"/>
        <end position="25"/>
    </location>
</feature>
<dbReference type="Proteomes" id="UP000231693">
    <property type="component" value="Unassembled WGS sequence"/>
</dbReference>
<evidence type="ECO:0000313" key="4">
    <source>
        <dbReference type="Proteomes" id="UP000231693"/>
    </source>
</evidence>
<keyword evidence="2" id="KW-0472">Membrane</keyword>
<dbReference type="InterPro" id="IPR017195">
    <property type="entry name" value="ABC_thiamin-permease_prd"/>
</dbReference>
<comment type="caution">
    <text evidence="3">The sequence shown here is derived from an EMBL/GenBank/DDBJ whole genome shotgun (WGS) entry which is preliminary data.</text>
</comment>
<organism evidence="3 4">
    <name type="scientific">Sediminihabitans luteus</name>
    <dbReference type="NCBI Taxonomy" id="1138585"/>
    <lineage>
        <taxon>Bacteria</taxon>
        <taxon>Bacillati</taxon>
        <taxon>Actinomycetota</taxon>
        <taxon>Actinomycetes</taxon>
        <taxon>Micrococcales</taxon>
        <taxon>Cellulomonadaceae</taxon>
        <taxon>Sediminihabitans</taxon>
    </lineage>
</organism>
<evidence type="ECO:0000256" key="1">
    <source>
        <dbReference type="SAM" id="MobiDB-lite"/>
    </source>
</evidence>
<evidence type="ECO:0000256" key="2">
    <source>
        <dbReference type="SAM" id="Phobius"/>
    </source>
</evidence>
<proteinExistence type="predicted"/>
<feature type="transmembrane region" description="Helical" evidence="2">
    <location>
        <begin position="138"/>
        <end position="158"/>
    </location>
</feature>
<reference evidence="3 4" key="1">
    <citation type="submission" date="2017-11" db="EMBL/GenBank/DDBJ databases">
        <title>Genomic Encyclopedia of Archaeal and Bacterial Type Strains, Phase II (KMG-II): From Individual Species to Whole Genera.</title>
        <authorList>
            <person name="Goeker M."/>
        </authorList>
    </citation>
    <scope>NUCLEOTIDE SEQUENCE [LARGE SCALE GENOMIC DNA]</scope>
    <source>
        <strain evidence="3 4">DSM 25478</strain>
    </source>
</reference>
<feature type="transmembrane region" description="Helical" evidence="2">
    <location>
        <begin position="170"/>
        <end position="190"/>
    </location>
</feature>
<protein>
    <submittedName>
        <fullName evidence="3">Energy-coupling factor transport system substrate-specific component</fullName>
    </submittedName>
</protein>
<gene>
    <name evidence="3" type="ORF">CLV28_1366</name>
</gene>
<evidence type="ECO:0000313" key="3">
    <source>
        <dbReference type="EMBL" id="PJJ73882.1"/>
    </source>
</evidence>
<dbReference type="AlphaFoldDB" id="A0A2M9CPQ1"/>
<feature type="transmembrane region" description="Helical" evidence="2">
    <location>
        <begin position="90"/>
        <end position="107"/>
    </location>
</feature>
<accession>A0A2M9CPQ1</accession>